<dbReference type="InterPro" id="IPR042120">
    <property type="entry name" value="MutL_C_dimsub"/>
</dbReference>
<comment type="caution">
    <text evidence="7">The sequence shown here is derived from an EMBL/GenBank/DDBJ whole genome shotgun (WGS) entry which is preliminary data.</text>
</comment>
<dbReference type="PANTHER" id="PTHR10073:SF12">
    <property type="entry name" value="DNA MISMATCH REPAIR PROTEIN MLH1"/>
    <property type="match status" value="1"/>
</dbReference>
<dbReference type="InterPro" id="IPR020568">
    <property type="entry name" value="Ribosomal_Su5_D2-typ_SF"/>
</dbReference>
<evidence type="ECO:0000256" key="1">
    <source>
        <dbReference type="ARBA" id="ARBA00006082"/>
    </source>
</evidence>
<dbReference type="GO" id="GO:0006298">
    <property type="term" value="P:mismatch repair"/>
    <property type="evidence" value="ECO:0007669"/>
    <property type="project" value="UniProtKB-UniRule"/>
</dbReference>
<evidence type="ECO:0000256" key="4">
    <source>
        <dbReference type="HAMAP-Rule" id="MF_00149"/>
    </source>
</evidence>
<dbReference type="InterPro" id="IPR014790">
    <property type="entry name" value="MutL_C"/>
</dbReference>
<dbReference type="Gene3D" id="3.30.565.10">
    <property type="entry name" value="Histidine kinase-like ATPase, C-terminal domain"/>
    <property type="match status" value="1"/>
</dbReference>
<evidence type="ECO:0000259" key="6">
    <source>
        <dbReference type="SMART" id="SM01340"/>
    </source>
</evidence>
<dbReference type="InterPro" id="IPR014762">
    <property type="entry name" value="DNA_mismatch_repair_CS"/>
</dbReference>
<feature type="domain" description="DNA mismatch repair protein S5" evidence="6">
    <location>
        <begin position="208"/>
        <end position="326"/>
    </location>
</feature>
<dbReference type="EMBL" id="AYZL01000016">
    <property type="protein sequence ID" value="KRN04208.1"/>
    <property type="molecule type" value="Genomic_DNA"/>
</dbReference>
<comment type="similarity">
    <text evidence="1 4">Belongs to the DNA mismatch repair MutL/HexB family.</text>
</comment>
<dbReference type="HAMAP" id="MF_00149">
    <property type="entry name" value="DNA_mis_repair"/>
    <property type="match status" value="1"/>
</dbReference>
<dbReference type="RefSeq" id="WP_056974469.1">
    <property type="nucleotide sequence ID" value="NZ_AYZL01000016.1"/>
</dbReference>
<dbReference type="GO" id="GO:0016887">
    <property type="term" value="F:ATP hydrolysis activity"/>
    <property type="evidence" value="ECO:0007669"/>
    <property type="project" value="InterPro"/>
</dbReference>
<dbReference type="CDD" id="cd16926">
    <property type="entry name" value="HATPase_MutL-MLH-PMS-like"/>
    <property type="match status" value="1"/>
</dbReference>
<dbReference type="Pfam" id="PF13589">
    <property type="entry name" value="HATPase_c_3"/>
    <property type="match status" value="1"/>
</dbReference>
<keyword evidence="3 4" id="KW-0234">DNA repair</keyword>
<dbReference type="OrthoDB" id="9763467at2"/>
<dbReference type="SMART" id="SM01340">
    <property type="entry name" value="DNA_mis_repair"/>
    <property type="match status" value="1"/>
</dbReference>
<evidence type="ECO:0000256" key="3">
    <source>
        <dbReference type="ARBA" id="ARBA00023204"/>
    </source>
</evidence>
<dbReference type="InterPro" id="IPR002099">
    <property type="entry name" value="MutL/Mlh/PMS"/>
</dbReference>
<dbReference type="InterPro" id="IPR042121">
    <property type="entry name" value="MutL_C_regsub"/>
</dbReference>
<gene>
    <name evidence="4" type="primary">mutL</name>
    <name evidence="7" type="ORF">FC86_GL000305</name>
</gene>
<reference evidence="7 8" key="1">
    <citation type="journal article" date="2015" name="Genome Announc.">
        <title>Expanding the biotechnology potential of lactobacilli through comparative genomics of 213 strains and associated genera.</title>
        <authorList>
            <person name="Sun Z."/>
            <person name="Harris H.M."/>
            <person name="McCann A."/>
            <person name="Guo C."/>
            <person name="Argimon S."/>
            <person name="Zhang W."/>
            <person name="Yang X."/>
            <person name="Jeffery I.B."/>
            <person name="Cooney J.C."/>
            <person name="Kagawa T.F."/>
            <person name="Liu W."/>
            <person name="Song Y."/>
            <person name="Salvetti E."/>
            <person name="Wrobel A."/>
            <person name="Rasinkangas P."/>
            <person name="Parkhill J."/>
            <person name="Rea M.C."/>
            <person name="O'Sullivan O."/>
            <person name="Ritari J."/>
            <person name="Douillard F.P."/>
            <person name="Paul Ross R."/>
            <person name="Yang R."/>
            <person name="Briner A.E."/>
            <person name="Felis G.E."/>
            <person name="de Vos W.M."/>
            <person name="Barrangou R."/>
            <person name="Klaenhammer T.R."/>
            <person name="Caufield P.W."/>
            <person name="Cui Y."/>
            <person name="Zhang H."/>
            <person name="O'Toole P.W."/>
        </authorList>
    </citation>
    <scope>NUCLEOTIDE SEQUENCE [LARGE SCALE GENOMIC DNA]</scope>
    <source>
        <strain evidence="7 8">DSM 23037</strain>
    </source>
</reference>
<proteinExistence type="inferred from homology"/>
<dbReference type="SMART" id="SM00853">
    <property type="entry name" value="MutL_C"/>
    <property type="match status" value="1"/>
</dbReference>
<dbReference type="CDD" id="cd00782">
    <property type="entry name" value="MutL_Trans"/>
    <property type="match status" value="1"/>
</dbReference>
<dbReference type="GO" id="GO:0140664">
    <property type="term" value="F:ATP-dependent DNA damage sensor activity"/>
    <property type="evidence" value="ECO:0007669"/>
    <property type="project" value="InterPro"/>
</dbReference>
<dbReference type="Gene3D" id="3.30.1540.20">
    <property type="entry name" value="MutL, C-terminal domain, dimerisation subdomain"/>
    <property type="match status" value="1"/>
</dbReference>
<dbReference type="PATRIC" id="fig|1423744.4.peg.312"/>
<accession>A0A0R2DJD4</accession>
<dbReference type="GO" id="GO:0032300">
    <property type="term" value="C:mismatch repair complex"/>
    <property type="evidence" value="ECO:0007669"/>
    <property type="project" value="InterPro"/>
</dbReference>
<dbReference type="InterPro" id="IPR013507">
    <property type="entry name" value="DNA_mismatch_S5_2-like"/>
</dbReference>
<dbReference type="InterPro" id="IPR020667">
    <property type="entry name" value="DNA_mismatch_repair_MutL"/>
</dbReference>
<dbReference type="Gene3D" id="3.30.1370.100">
    <property type="entry name" value="MutL, C-terminal domain, regulatory subdomain"/>
    <property type="match status" value="1"/>
</dbReference>
<dbReference type="InterPro" id="IPR038973">
    <property type="entry name" value="MutL/Mlh/Pms-like"/>
</dbReference>
<organism evidence="7 8">
    <name type="scientific">Holzapfeliella floricola DSM 23037 = JCM 16512</name>
    <dbReference type="NCBI Taxonomy" id="1423744"/>
    <lineage>
        <taxon>Bacteria</taxon>
        <taxon>Bacillati</taxon>
        <taxon>Bacillota</taxon>
        <taxon>Bacilli</taxon>
        <taxon>Lactobacillales</taxon>
        <taxon>Lactobacillaceae</taxon>
        <taxon>Holzapfeliella</taxon>
    </lineage>
</organism>
<keyword evidence="8" id="KW-1185">Reference proteome</keyword>
<comment type="function">
    <text evidence="4">This protein is involved in the repair of mismatches in DNA. It is required for dam-dependent methyl-directed DNA mismatch repair. May act as a 'molecular matchmaker', a protein that promotes the formation of a stable complex between two or more DNA-binding proteins in an ATP-dependent manner without itself being part of a final effector complex.</text>
</comment>
<dbReference type="NCBIfam" id="NF000950">
    <property type="entry name" value="PRK00095.1-3"/>
    <property type="match status" value="1"/>
</dbReference>
<feature type="domain" description="MutL C-terminal dimerisation" evidence="5">
    <location>
        <begin position="431"/>
        <end position="572"/>
    </location>
</feature>
<protein>
    <recommendedName>
        <fullName evidence="4">DNA mismatch repair protein MutL</fullName>
    </recommendedName>
</protein>
<dbReference type="InterPro" id="IPR036890">
    <property type="entry name" value="HATPase_C_sf"/>
</dbReference>
<dbReference type="InterPro" id="IPR014721">
    <property type="entry name" value="Ribsml_uS5_D2-typ_fold_subgr"/>
</dbReference>
<dbReference type="Gene3D" id="3.30.230.10">
    <property type="match status" value="1"/>
</dbReference>
<dbReference type="GO" id="GO:0005524">
    <property type="term" value="F:ATP binding"/>
    <property type="evidence" value="ECO:0007669"/>
    <property type="project" value="InterPro"/>
</dbReference>
<dbReference type="PANTHER" id="PTHR10073">
    <property type="entry name" value="DNA MISMATCH REPAIR PROTEIN MLH, PMS, MUTL"/>
    <property type="match status" value="1"/>
</dbReference>
<dbReference type="FunFam" id="3.30.565.10:FF:000003">
    <property type="entry name" value="DNA mismatch repair endonuclease MutL"/>
    <property type="match status" value="1"/>
</dbReference>
<sequence>MTQIRELSQRLSDQIAAGEVIERPSSVIKELVENAIDAKATEIDITFSEGGLKQIVVSDNGLGIAADDLSLAFKRHATSKITTTDDLFNILTLGFRGEALSSIAAVSKVEIVTNTGETKGIKAKVQEGMIKSQEPAAAKRGTQVIVSDLFFNTPARLKYLKSQKTEIAKMIDVVNQLALSYPDLSFRLFNGSKRLSQTTGDGDLKKNIANIYGRQISQKMIPFSSENMDFEISGYLSLPEMTRSNRNYISILLNGRFIKNYQLSRSIISGYGSKLMVGRFPVVVLNIKMDANLVDVNVHPTKQEVRLSKEAQLKELIEQTFKQTLAKNNLVQDGLDNLVQPAKYQPTYQQTDLTLSKSKPRQFNYPNGQKYYQIEEDIQSFEINQSDKIKLSPTWNENVKAQVQTRPFEEENQQLEEVQKPKTSSFPDLYFVGQVQLTYLIAQSDDGMYLVDQHAAQERLNYEKYRETIAEVSNDQQTFLTPMTIELSNSDYLKIQNYLEELQTLGIELRPFGGNTFIINSHPTWMVENQESLIQEMVDAIQDNPKLTLKQFREKTAIMMSCKNAIKANHYIKPSEAQSLLDQLSQAKNPYNCPHGRPVLIHFSQTDIEKMFRRIQQSHQRDDGEIGE</sequence>
<dbReference type="SUPFAM" id="SSF55874">
    <property type="entry name" value="ATPase domain of HSP90 chaperone/DNA topoisomerase II/histidine kinase"/>
    <property type="match status" value="1"/>
</dbReference>
<dbReference type="SUPFAM" id="SSF118116">
    <property type="entry name" value="DNA mismatch repair protein MutL"/>
    <property type="match status" value="1"/>
</dbReference>
<dbReference type="AlphaFoldDB" id="A0A0R2DJD4"/>
<dbReference type="GO" id="GO:0030983">
    <property type="term" value="F:mismatched DNA binding"/>
    <property type="evidence" value="ECO:0007669"/>
    <property type="project" value="InterPro"/>
</dbReference>
<dbReference type="STRING" id="1423744.FC86_GL000305"/>
<dbReference type="Pfam" id="PF08676">
    <property type="entry name" value="MutL_C"/>
    <property type="match status" value="1"/>
</dbReference>
<name>A0A0R2DJD4_9LACO</name>
<keyword evidence="2 4" id="KW-0227">DNA damage</keyword>
<dbReference type="Proteomes" id="UP000051378">
    <property type="component" value="Unassembled WGS sequence"/>
</dbReference>
<evidence type="ECO:0000256" key="2">
    <source>
        <dbReference type="ARBA" id="ARBA00022763"/>
    </source>
</evidence>
<dbReference type="InterPro" id="IPR037198">
    <property type="entry name" value="MutL_C_sf"/>
</dbReference>
<dbReference type="PROSITE" id="PS00058">
    <property type="entry name" value="DNA_MISMATCH_REPAIR_1"/>
    <property type="match status" value="1"/>
</dbReference>
<evidence type="ECO:0000259" key="5">
    <source>
        <dbReference type="SMART" id="SM00853"/>
    </source>
</evidence>
<evidence type="ECO:0000313" key="8">
    <source>
        <dbReference type="Proteomes" id="UP000051378"/>
    </source>
</evidence>
<evidence type="ECO:0000313" key="7">
    <source>
        <dbReference type="EMBL" id="KRN04208.1"/>
    </source>
</evidence>
<dbReference type="NCBIfam" id="TIGR00585">
    <property type="entry name" value="mutl"/>
    <property type="match status" value="1"/>
</dbReference>
<dbReference type="Pfam" id="PF01119">
    <property type="entry name" value="DNA_mis_repair"/>
    <property type="match status" value="1"/>
</dbReference>
<dbReference type="SUPFAM" id="SSF54211">
    <property type="entry name" value="Ribosomal protein S5 domain 2-like"/>
    <property type="match status" value="1"/>
</dbReference>